<accession>A0A1E8GLV4</accession>
<dbReference type="GO" id="GO:0009003">
    <property type="term" value="F:signal peptidase activity"/>
    <property type="evidence" value="ECO:0007669"/>
    <property type="project" value="UniProtKB-EC"/>
</dbReference>
<dbReference type="RefSeq" id="WP_070792895.1">
    <property type="nucleotide sequence ID" value="NZ_MKIR01000024.1"/>
</dbReference>
<dbReference type="EMBL" id="MKIR01000024">
    <property type="protein sequence ID" value="OFI48498.1"/>
    <property type="molecule type" value="Genomic_DNA"/>
</dbReference>
<dbReference type="PRINTS" id="PR00727">
    <property type="entry name" value="LEADERPTASE"/>
</dbReference>
<keyword evidence="10" id="KW-1185">Reference proteome</keyword>
<protein>
    <recommendedName>
        <fullName evidence="4 7">Signal peptidase I</fullName>
        <ecNumber evidence="4 7">3.4.21.89</ecNumber>
    </recommendedName>
</protein>
<dbReference type="Proteomes" id="UP000178622">
    <property type="component" value="Unassembled WGS sequence"/>
</dbReference>
<evidence type="ECO:0000256" key="4">
    <source>
        <dbReference type="ARBA" id="ARBA00013208"/>
    </source>
</evidence>
<dbReference type="GO" id="GO:0005886">
    <property type="term" value="C:plasma membrane"/>
    <property type="evidence" value="ECO:0007669"/>
    <property type="project" value="UniProtKB-SubCell"/>
</dbReference>
<dbReference type="PANTHER" id="PTHR43390">
    <property type="entry name" value="SIGNAL PEPTIDASE I"/>
    <property type="match status" value="1"/>
</dbReference>
<comment type="subcellular location">
    <subcellularLocation>
        <location evidence="2">Cell membrane</location>
        <topology evidence="2">Single-pass type II membrane protein</topology>
    </subcellularLocation>
    <subcellularLocation>
        <location evidence="7">Membrane</location>
        <topology evidence="7">Single-pass type II membrane protein</topology>
    </subcellularLocation>
</comment>
<dbReference type="InterPro" id="IPR000223">
    <property type="entry name" value="Pept_S26A_signal_pept_1"/>
</dbReference>
<comment type="catalytic activity">
    <reaction evidence="1 7">
        <text>Cleavage of hydrophobic, N-terminal signal or leader sequences from secreted and periplasmic proteins.</text>
        <dbReference type="EC" id="3.4.21.89"/>
    </reaction>
</comment>
<gene>
    <name evidence="9" type="ORF">BG261_06240</name>
</gene>
<dbReference type="Gene3D" id="2.10.109.10">
    <property type="entry name" value="Umud Fragment, subunit A"/>
    <property type="match status" value="1"/>
</dbReference>
<dbReference type="STRING" id="1859473.BG261_06240"/>
<comment type="similarity">
    <text evidence="3 7">Belongs to the peptidase S26 family.</text>
</comment>
<dbReference type="InterPro" id="IPR036286">
    <property type="entry name" value="LexA/Signal_pep-like_sf"/>
</dbReference>
<feature type="active site" evidence="6">
    <location>
        <position position="34"/>
    </location>
</feature>
<evidence type="ECO:0000313" key="9">
    <source>
        <dbReference type="EMBL" id="OFI48498.1"/>
    </source>
</evidence>
<dbReference type="EC" id="3.4.21.89" evidence="4 7"/>
<evidence type="ECO:0000256" key="6">
    <source>
        <dbReference type="PIRSR" id="PIRSR600223-1"/>
    </source>
</evidence>
<evidence type="ECO:0000313" key="10">
    <source>
        <dbReference type="Proteomes" id="UP000178622"/>
    </source>
</evidence>
<dbReference type="Pfam" id="PF10502">
    <property type="entry name" value="Peptidase_S26"/>
    <property type="match status" value="1"/>
</dbReference>
<dbReference type="GO" id="GO:0006465">
    <property type="term" value="P:signal peptide processing"/>
    <property type="evidence" value="ECO:0007669"/>
    <property type="project" value="InterPro"/>
</dbReference>
<reference evidence="10" key="1">
    <citation type="submission" date="2016-09" db="EMBL/GenBank/DDBJ databases">
        <title>Draft genome sequence of a novel species of the family Streptococcaceae isolated from flowers.</title>
        <authorList>
            <person name="Chuah L.-O."/>
            <person name="Yap K.-P."/>
            <person name="Thong K.L."/>
            <person name="Liong M.T."/>
            <person name="Ahmad R."/>
            <person name="Rusul G."/>
        </authorList>
    </citation>
    <scope>NUCLEOTIDE SEQUENCE [LARGE SCALE GENOMIC DNA]</scope>
    <source>
        <strain evidence="10">DF1</strain>
    </source>
</reference>
<feature type="domain" description="Peptidase S26" evidence="8">
    <location>
        <begin position="6"/>
        <end position="188"/>
    </location>
</feature>
<evidence type="ECO:0000256" key="5">
    <source>
        <dbReference type="ARBA" id="ARBA00022801"/>
    </source>
</evidence>
<dbReference type="AlphaFoldDB" id="A0A1E8GLV4"/>
<dbReference type="GO" id="GO:0004252">
    <property type="term" value="F:serine-type endopeptidase activity"/>
    <property type="evidence" value="ECO:0007669"/>
    <property type="project" value="InterPro"/>
</dbReference>
<evidence type="ECO:0000256" key="1">
    <source>
        <dbReference type="ARBA" id="ARBA00000677"/>
    </source>
</evidence>
<dbReference type="PROSITE" id="PS00760">
    <property type="entry name" value="SPASE_I_2"/>
    <property type="match status" value="1"/>
</dbReference>
<dbReference type="OrthoDB" id="9802919at2"/>
<evidence type="ECO:0000256" key="3">
    <source>
        <dbReference type="ARBA" id="ARBA00009370"/>
    </source>
</evidence>
<dbReference type="InterPro" id="IPR019757">
    <property type="entry name" value="Pept_S26A_signal_pept_1_Lys-AS"/>
</dbReference>
<keyword evidence="5 7" id="KW-0378">Hydrolase</keyword>
<dbReference type="NCBIfam" id="TIGR02227">
    <property type="entry name" value="sigpep_I_bact"/>
    <property type="match status" value="1"/>
</dbReference>
<evidence type="ECO:0000256" key="7">
    <source>
        <dbReference type="RuleBase" id="RU362042"/>
    </source>
</evidence>
<dbReference type="InterPro" id="IPR019533">
    <property type="entry name" value="Peptidase_S26"/>
</dbReference>
<dbReference type="SUPFAM" id="SSF51306">
    <property type="entry name" value="LexA/Signal peptidase"/>
    <property type="match status" value="1"/>
</dbReference>
<dbReference type="PANTHER" id="PTHR43390:SF1">
    <property type="entry name" value="CHLOROPLAST PROCESSING PEPTIDASE"/>
    <property type="match status" value="1"/>
</dbReference>
<proteinExistence type="inferred from homology"/>
<evidence type="ECO:0000259" key="8">
    <source>
        <dbReference type="Pfam" id="PF10502"/>
    </source>
</evidence>
<feature type="active site" evidence="6">
    <location>
        <position position="75"/>
    </location>
</feature>
<comment type="caution">
    <text evidence="9">The sequence shown here is derived from an EMBL/GenBank/DDBJ whole genome shotgun (WGS) entry which is preliminary data.</text>
</comment>
<name>A0A1E8GLV4_9LACT</name>
<evidence type="ECO:0000256" key="2">
    <source>
        <dbReference type="ARBA" id="ARBA00004401"/>
    </source>
</evidence>
<dbReference type="CDD" id="cd06530">
    <property type="entry name" value="S26_SPase_I"/>
    <property type="match status" value="1"/>
</dbReference>
<organism evidence="9 10">
    <name type="scientific">Floricoccus tropicus</name>
    <dbReference type="NCBI Taxonomy" id="1859473"/>
    <lineage>
        <taxon>Bacteria</taxon>
        <taxon>Bacillati</taxon>
        <taxon>Bacillota</taxon>
        <taxon>Bacilli</taxon>
        <taxon>Lactobacillales</taxon>
        <taxon>Streptococcaceae</taxon>
        <taxon>Floricoccus</taxon>
    </lineage>
</organism>
<sequence length="197" mass="23056">MKFLREWGIFVLVLALYFLSRAFLWSPVVVSGPSMDPTLTDGQRLILLKTERLDRFDIVVAEETNNNGDKKDIIKRIVGLPGDKISYKDDTLTINGQKYDEPYLDDYKQKLKTEKLQKEYSFNSEFQEWARETKYFTLDKDFNSKFEVTVPQGQYYLLGDNRLISEDSRRLGSIEKKDILGKVKFRVWPFKSIGTVN</sequence>
<keyword evidence="7" id="KW-0645">Protease</keyword>